<dbReference type="Proteomes" id="UP000019760">
    <property type="component" value="Unassembled WGS sequence"/>
</dbReference>
<dbReference type="OrthoDB" id="7283364at2"/>
<protein>
    <recommendedName>
        <fullName evidence="3">DUF768 domain-containing protein</fullName>
    </recommendedName>
</protein>
<evidence type="ECO:0000313" key="1">
    <source>
        <dbReference type="EMBL" id="GAJ29936.1"/>
    </source>
</evidence>
<gene>
    <name evidence="1" type="ORF">Amme_085_064</name>
</gene>
<organism evidence="1 2">
    <name type="scientific">Acidomonas methanolica NBRC 104435</name>
    <dbReference type="NCBI Taxonomy" id="1231351"/>
    <lineage>
        <taxon>Bacteria</taxon>
        <taxon>Pseudomonadati</taxon>
        <taxon>Pseudomonadota</taxon>
        <taxon>Alphaproteobacteria</taxon>
        <taxon>Acetobacterales</taxon>
        <taxon>Acetobacteraceae</taxon>
        <taxon>Acidomonas</taxon>
    </lineage>
</organism>
<sequence length="70" mass="7457">MSTEDIEEWLDTWVEDHLAHGAHDLDAAVALCLKEAEAIGLSAEALIRAARGDLAAFLAEEGEAIRQAGV</sequence>
<name>A0A023D809_ACIMT</name>
<proteinExistence type="predicted"/>
<dbReference type="EMBL" id="BAND01000085">
    <property type="protein sequence ID" value="GAJ29936.1"/>
    <property type="molecule type" value="Genomic_DNA"/>
</dbReference>
<reference evidence="2" key="1">
    <citation type="journal article" date="2014" name="FEMS Microbiol. Lett.">
        <title>Draft Genomic DNA Sequence of the Facultatively Methylotrophic Bacterium Acidomonas methanolica type strain MB58.</title>
        <authorList>
            <person name="Higashiura N."/>
            <person name="Hadano H."/>
            <person name="Hirakawa H."/>
            <person name="Matsutani M."/>
            <person name="Takabe S."/>
            <person name="Matsushita K."/>
            <person name="Azuma Y."/>
        </authorList>
    </citation>
    <scope>NUCLEOTIDE SEQUENCE [LARGE SCALE GENOMIC DNA]</scope>
    <source>
        <strain evidence="2">MB58</strain>
    </source>
</reference>
<comment type="caution">
    <text evidence="1">The sequence shown here is derived from an EMBL/GenBank/DDBJ whole genome shotgun (WGS) entry which is preliminary data.</text>
</comment>
<keyword evidence="2" id="KW-1185">Reference proteome</keyword>
<accession>A0A023D809</accession>
<evidence type="ECO:0000313" key="2">
    <source>
        <dbReference type="Proteomes" id="UP000019760"/>
    </source>
</evidence>
<reference evidence="1 2" key="2">
    <citation type="journal article" date="2014" name="FEMS Microbiol. Lett.">
        <title>Draft genomic DNA sequence of the facultatively methylotrophic bacterium Acidomonas methanolica type strain MB58.</title>
        <authorList>
            <person name="Higashiura N."/>
            <person name="Hadano H."/>
            <person name="Hirakawa H."/>
            <person name="Matsutani M."/>
            <person name="Takabe S."/>
            <person name="Matsushita K."/>
            <person name="Azuma Y."/>
        </authorList>
    </citation>
    <scope>NUCLEOTIDE SEQUENCE [LARGE SCALE GENOMIC DNA]</scope>
    <source>
        <strain evidence="1 2">MB58</strain>
    </source>
</reference>
<evidence type="ECO:0008006" key="3">
    <source>
        <dbReference type="Google" id="ProtNLM"/>
    </source>
</evidence>
<dbReference type="AlphaFoldDB" id="A0A023D809"/>
<dbReference type="RefSeq" id="WP_042060320.1">
    <property type="nucleotide sequence ID" value="NZ_BAND01000085.1"/>
</dbReference>